<reference evidence="1 2" key="1">
    <citation type="submission" date="2020-08" db="EMBL/GenBank/DDBJ databases">
        <authorList>
            <person name="Mo P."/>
        </authorList>
    </citation>
    <scope>NUCLEOTIDE SEQUENCE [LARGE SCALE GENOMIC DNA]</scope>
    <source>
        <strain evidence="1 2">CGMCC 4.1532</strain>
    </source>
</reference>
<evidence type="ECO:0008006" key="3">
    <source>
        <dbReference type="Google" id="ProtNLM"/>
    </source>
</evidence>
<sequence>MTSRTRPVAAGGLVCACLAVVSLAIPLLAAPDRPVGMTRSAVAVPSASAPALVPTIPDLAFTLAPLPTGSAQAAVDAAQSTAAPTTELGVAVLDRTTGEAAVGDRGAEPFYTASLSKLVVAVDVLDRRRTEGLVVTDDDLDLIRRALGPSDDSAMNALWVRFDGVGAAARVSADLGLTGTTAPDDPSQWGEMSVSATDYLRVYDYVLGEMPADDRAVVVDALSAAPSIAADGFDQAFGLLDPVVDGAGGVGAHAKQGWMCCFSGQYYLHSAGTVGLDQRYVVSVLTRVPTGPGWSAARAEVTAVAAAAVEALG</sequence>
<dbReference type="SUPFAM" id="SSF56601">
    <property type="entry name" value="beta-lactamase/transpeptidase-like"/>
    <property type="match status" value="1"/>
</dbReference>
<dbReference type="PROSITE" id="PS51257">
    <property type="entry name" value="PROKAR_LIPOPROTEIN"/>
    <property type="match status" value="1"/>
</dbReference>
<evidence type="ECO:0000313" key="1">
    <source>
        <dbReference type="EMBL" id="QNG53574.1"/>
    </source>
</evidence>
<dbReference type="Gene3D" id="3.40.710.10">
    <property type="entry name" value="DD-peptidase/beta-lactamase superfamily"/>
    <property type="match status" value="1"/>
</dbReference>
<dbReference type="Proteomes" id="UP000515728">
    <property type="component" value="Chromosome"/>
</dbReference>
<dbReference type="InterPro" id="IPR012338">
    <property type="entry name" value="Beta-lactam/transpept-like"/>
</dbReference>
<dbReference type="AlphaFoldDB" id="A0A7G7MLB3"/>
<dbReference type="KEGG" id="ppel:H6H00_06340"/>
<keyword evidence="2" id="KW-1185">Reference proteome</keyword>
<name>A0A7G7MLB3_9PSEU</name>
<dbReference type="EMBL" id="CP060131">
    <property type="protein sequence ID" value="QNG53574.1"/>
    <property type="molecule type" value="Genomic_DNA"/>
</dbReference>
<accession>A0A7G7MLB3</accession>
<proteinExistence type="predicted"/>
<evidence type="ECO:0000313" key="2">
    <source>
        <dbReference type="Proteomes" id="UP000515728"/>
    </source>
</evidence>
<gene>
    <name evidence="1" type="ORF">H6H00_06340</name>
</gene>
<protein>
    <recommendedName>
        <fullName evidence="3">Beta-lactamase class A</fullName>
    </recommendedName>
</protein>
<dbReference type="RefSeq" id="WP_185720401.1">
    <property type="nucleotide sequence ID" value="NZ_BAAAWI010000001.1"/>
</dbReference>
<organism evidence="1 2">
    <name type="scientific">Pseudonocardia petroleophila</name>
    <dbReference type="NCBI Taxonomy" id="37331"/>
    <lineage>
        <taxon>Bacteria</taxon>
        <taxon>Bacillati</taxon>
        <taxon>Actinomycetota</taxon>
        <taxon>Actinomycetes</taxon>
        <taxon>Pseudonocardiales</taxon>
        <taxon>Pseudonocardiaceae</taxon>
        <taxon>Pseudonocardia</taxon>
    </lineage>
</organism>